<dbReference type="InterPro" id="IPR029168">
    <property type="entry name" value="REC114L"/>
</dbReference>
<dbReference type="PANTHER" id="PTHR34921">
    <property type="entry name" value="MEIOTIC RECOMBINATION PROTEIN REC114"/>
    <property type="match status" value="1"/>
</dbReference>
<feature type="region of interest" description="Disordered" evidence="1">
    <location>
        <begin position="203"/>
        <end position="252"/>
    </location>
</feature>
<evidence type="ECO:0000313" key="3">
    <source>
        <dbReference type="Proteomes" id="UP000694724"/>
    </source>
</evidence>
<sequence>WERAPSLGFWLGLRIPHPKTRGWGGVSRPLLLRALGSPLPGGYAFHLGLRPSFGEAGGESARGAPGLPAARQERGFPGNALRRGCSRGFPVIQAGGESPAGLSPAEPRGGPARRAWGKLREAQGSRGRPKPFEVFDSNEESGHLVLTIVISGHFFISQGQTLLNKSRMFRVQFSGGSKEQALEHCCSCVQNLAQYIPVQVPDGASQELRPSPGSPRAGGSQGKDAAQSIPPQPGSQQNLEQQLRVPASTSTPGGRISVTWLAQSLLASEKLPLVYEQSPWNAEELGSFLRLCLMDQNFPAFVEEVEKELKKLLGLSG</sequence>
<evidence type="ECO:0000256" key="1">
    <source>
        <dbReference type="SAM" id="MobiDB-lite"/>
    </source>
</evidence>
<organism evidence="2 3">
    <name type="scientific">Sus scrofa</name>
    <name type="common">Pig</name>
    <dbReference type="NCBI Taxonomy" id="9823"/>
    <lineage>
        <taxon>Eukaryota</taxon>
        <taxon>Metazoa</taxon>
        <taxon>Chordata</taxon>
        <taxon>Craniata</taxon>
        <taxon>Vertebrata</taxon>
        <taxon>Euteleostomi</taxon>
        <taxon>Mammalia</taxon>
        <taxon>Eutheria</taxon>
        <taxon>Laurasiatheria</taxon>
        <taxon>Artiodactyla</taxon>
        <taxon>Suina</taxon>
        <taxon>Suidae</taxon>
        <taxon>Sus</taxon>
    </lineage>
</organism>
<protein>
    <submittedName>
        <fullName evidence="2">REC114 meiotic recombination protein</fullName>
    </submittedName>
</protein>
<feature type="compositionally biased region" description="Polar residues" evidence="1">
    <location>
        <begin position="234"/>
        <end position="252"/>
    </location>
</feature>
<accession>A0A8D1U4L9</accession>
<dbReference type="Proteomes" id="UP000694724">
    <property type="component" value="Unplaced"/>
</dbReference>
<proteinExistence type="predicted"/>
<name>A0A8D1U4L9_PIG</name>
<dbReference type="Ensembl" id="ENSSSCT00055033536.1">
    <property type="protein sequence ID" value="ENSSSCP00055026677.1"/>
    <property type="gene ID" value="ENSSSCG00055016919.1"/>
</dbReference>
<feature type="region of interest" description="Disordered" evidence="1">
    <location>
        <begin position="56"/>
        <end position="78"/>
    </location>
</feature>
<reference evidence="2" key="1">
    <citation type="submission" date="2025-08" db="UniProtKB">
        <authorList>
            <consortium name="Ensembl"/>
        </authorList>
    </citation>
    <scope>IDENTIFICATION</scope>
</reference>
<dbReference type="Pfam" id="PF15165">
    <property type="entry name" value="REC114-like"/>
    <property type="match status" value="1"/>
</dbReference>
<evidence type="ECO:0000313" key="2">
    <source>
        <dbReference type="Ensembl" id="ENSSSCP00055026677.1"/>
    </source>
</evidence>
<gene>
    <name evidence="2" type="primary">REC114</name>
</gene>
<dbReference type="PANTHER" id="PTHR34921:SF1">
    <property type="entry name" value="MEIOTIC RECOMBINATION PROTEIN REC114"/>
    <property type="match status" value="1"/>
</dbReference>
<dbReference type="AlphaFoldDB" id="A0A8D1U4L9"/>